<dbReference type="EMBL" id="BAAAFA010000008">
    <property type="protein sequence ID" value="GAA0819504.1"/>
    <property type="molecule type" value="Genomic_DNA"/>
</dbReference>
<keyword evidence="1" id="KW-1133">Transmembrane helix</keyword>
<protein>
    <submittedName>
        <fullName evidence="2">Uncharacterized protein</fullName>
    </submittedName>
</protein>
<comment type="caution">
    <text evidence="2">The sequence shown here is derived from an EMBL/GenBank/DDBJ whole genome shotgun (WGS) entry which is preliminary data.</text>
</comment>
<feature type="transmembrane region" description="Helical" evidence="1">
    <location>
        <begin position="82"/>
        <end position="106"/>
    </location>
</feature>
<organism evidence="2 3">
    <name type="scientific">Colwellia asteriadis</name>
    <dbReference type="NCBI Taxonomy" id="517723"/>
    <lineage>
        <taxon>Bacteria</taxon>
        <taxon>Pseudomonadati</taxon>
        <taxon>Pseudomonadota</taxon>
        <taxon>Gammaproteobacteria</taxon>
        <taxon>Alteromonadales</taxon>
        <taxon>Colwelliaceae</taxon>
        <taxon>Colwellia</taxon>
    </lineage>
</organism>
<feature type="transmembrane region" description="Helical" evidence="1">
    <location>
        <begin position="47"/>
        <end position="70"/>
    </location>
</feature>
<evidence type="ECO:0000256" key="1">
    <source>
        <dbReference type="SAM" id="Phobius"/>
    </source>
</evidence>
<proteinExistence type="predicted"/>
<feature type="transmembrane region" description="Helical" evidence="1">
    <location>
        <begin position="112"/>
        <end position="129"/>
    </location>
</feature>
<evidence type="ECO:0000313" key="2">
    <source>
        <dbReference type="EMBL" id="GAA0819504.1"/>
    </source>
</evidence>
<keyword evidence="1" id="KW-0472">Membrane</keyword>
<keyword evidence="1" id="KW-0812">Transmembrane</keyword>
<evidence type="ECO:0000313" key="3">
    <source>
        <dbReference type="Proteomes" id="UP001500021"/>
    </source>
</evidence>
<dbReference type="Proteomes" id="UP001500021">
    <property type="component" value="Unassembled WGS sequence"/>
</dbReference>
<gene>
    <name evidence="2" type="ORF">GCM10009111_23610</name>
</gene>
<reference evidence="2 3" key="1">
    <citation type="journal article" date="2019" name="Int. J. Syst. Evol. Microbiol.">
        <title>The Global Catalogue of Microorganisms (GCM) 10K type strain sequencing project: providing services to taxonomists for standard genome sequencing and annotation.</title>
        <authorList>
            <consortium name="The Broad Institute Genomics Platform"/>
            <consortium name="The Broad Institute Genome Sequencing Center for Infectious Disease"/>
            <person name="Wu L."/>
            <person name="Ma J."/>
        </authorList>
    </citation>
    <scope>NUCLEOTIDE SEQUENCE [LARGE SCALE GENOMIC DNA]</scope>
    <source>
        <strain evidence="2 3">JCM 15608</strain>
    </source>
</reference>
<name>A0ABN1L8E2_9GAMM</name>
<sequence>MPISLKFTLTWLLSFLLTSLCVVTLRTNLLDVGCDPKFKCLCSLSCLITPIIICTLIWGISFLLVYWLFAKGKFKQINKNQIVTLSVIGALFGLLVFGYPLATIIVIYGGYYIFWLPLSIILSVIAIQLSKKYNKSLKQDK</sequence>
<accession>A0ABN1L8E2</accession>
<keyword evidence="3" id="KW-1185">Reference proteome</keyword>